<dbReference type="EMBL" id="BSXU01018902">
    <property type="protein sequence ID" value="GME85843.1"/>
    <property type="molecule type" value="Genomic_DNA"/>
</dbReference>
<sequence>MNDNDAAMGYLHIHLVLNYYGPIDDGNDGDISLGYTNGDRFILSNSALMEIYSAGAVAEEQIKEASVVGNIVLCQPELDAIPRYNTTVEDVEDCEFDMIDYDGYPMSILALKLKNSVR</sequence>
<accession>A0A9W6T9Z8</accession>
<dbReference type="Proteomes" id="UP001165063">
    <property type="component" value="Unassembled WGS sequence"/>
</dbReference>
<gene>
    <name evidence="1" type="ORF">Amon01_001021700</name>
</gene>
<keyword evidence="2" id="KW-1185">Reference proteome</keyword>
<evidence type="ECO:0000313" key="2">
    <source>
        <dbReference type="Proteomes" id="UP001165063"/>
    </source>
</evidence>
<reference evidence="1" key="1">
    <citation type="submission" date="2023-04" db="EMBL/GenBank/DDBJ databases">
        <title>Ambrosiozyma monospora NBRC 1965.</title>
        <authorList>
            <person name="Ichikawa N."/>
            <person name="Sato H."/>
            <person name="Tonouchi N."/>
        </authorList>
    </citation>
    <scope>NUCLEOTIDE SEQUENCE</scope>
    <source>
        <strain evidence="1">NBRC 1965</strain>
    </source>
</reference>
<organism evidence="1 2">
    <name type="scientific">Ambrosiozyma monospora</name>
    <name type="common">Yeast</name>
    <name type="synonym">Endomycopsis monosporus</name>
    <dbReference type="NCBI Taxonomy" id="43982"/>
    <lineage>
        <taxon>Eukaryota</taxon>
        <taxon>Fungi</taxon>
        <taxon>Dikarya</taxon>
        <taxon>Ascomycota</taxon>
        <taxon>Saccharomycotina</taxon>
        <taxon>Pichiomycetes</taxon>
        <taxon>Pichiales</taxon>
        <taxon>Pichiaceae</taxon>
        <taxon>Ambrosiozyma</taxon>
    </lineage>
</organism>
<proteinExistence type="predicted"/>
<name>A0A9W6T9Z8_AMBMO</name>
<protein>
    <submittedName>
        <fullName evidence="1">Unnamed protein product</fullName>
    </submittedName>
</protein>
<evidence type="ECO:0000313" key="1">
    <source>
        <dbReference type="EMBL" id="GME85843.1"/>
    </source>
</evidence>
<dbReference type="AlphaFoldDB" id="A0A9W6T9Z8"/>
<comment type="caution">
    <text evidence="1">The sequence shown here is derived from an EMBL/GenBank/DDBJ whole genome shotgun (WGS) entry which is preliminary data.</text>
</comment>